<accession>A0A8A0RLT8</accession>
<evidence type="ECO:0000313" key="6">
    <source>
        <dbReference type="EMBL" id="QSQ09213.1"/>
    </source>
</evidence>
<gene>
    <name evidence="5 6" type="primary">citG</name>
    <name evidence="6" type="ORF">H0A61_01572</name>
</gene>
<dbReference type="InterPro" id="IPR002736">
    <property type="entry name" value="CitG"/>
</dbReference>
<dbReference type="Gene3D" id="1.10.4200.10">
    <property type="entry name" value="Triphosphoribosyl-dephospho-CoA protein"/>
    <property type="match status" value="1"/>
</dbReference>
<proteinExistence type="inferred from homology"/>
<protein>
    <recommendedName>
        <fullName evidence="5">Probable 2-(5''-triphosphoribosyl)-3'-dephosphocoenzyme-A synthase</fullName>
        <shortName evidence="5">2-(5''-triphosphoribosyl)-3'-dephospho-CoA synthase</shortName>
        <ecNumber evidence="5">2.4.2.52</ecNumber>
    </recommendedName>
</protein>
<dbReference type="HAMAP" id="MF_00397">
    <property type="entry name" value="CitG"/>
    <property type="match status" value="1"/>
</dbReference>
<dbReference type="GO" id="GO:0051191">
    <property type="term" value="P:prosthetic group biosynthetic process"/>
    <property type="evidence" value="ECO:0007669"/>
    <property type="project" value="TreeGrafter"/>
</dbReference>
<comment type="similarity">
    <text evidence="5">Belongs to the CitG/MdcB family.</text>
</comment>
<dbReference type="EMBL" id="CP059066">
    <property type="protein sequence ID" value="QSQ09213.1"/>
    <property type="molecule type" value="Genomic_DNA"/>
</dbReference>
<dbReference type="AlphaFoldDB" id="A0A8A0RLT8"/>
<dbReference type="NCBIfam" id="TIGR03125">
    <property type="entry name" value="citrate_citG"/>
    <property type="match status" value="1"/>
</dbReference>
<dbReference type="GO" id="GO:0046917">
    <property type="term" value="F:triphosphoribosyl-dephospho-CoA synthase activity"/>
    <property type="evidence" value="ECO:0007669"/>
    <property type="project" value="UniProtKB-UniRule"/>
</dbReference>
<keyword evidence="3 5" id="KW-0547">Nucleotide-binding</keyword>
<evidence type="ECO:0000256" key="5">
    <source>
        <dbReference type="HAMAP-Rule" id="MF_00397"/>
    </source>
</evidence>
<dbReference type="InterPro" id="IPR017551">
    <property type="entry name" value="TriPribosyl-deP-CoA_syn_CitG"/>
</dbReference>
<evidence type="ECO:0000256" key="3">
    <source>
        <dbReference type="ARBA" id="ARBA00022741"/>
    </source>
</evidence>
<organism evidence="6 7">
    <name type="scientific">Koleobacter methoxysyntrophicus</name>
    <dbReference type="NCBI Taxonomy" id="2751313"/>
    <lineage>
        <taxon>Bacteria</taxon>
        <taxon>Bacillati</taxon>
        <taxon>Bacillota</taxon>
        <taxon>Clostridia</taxon>
        <taxon>Koleobacterales</taxon>
        <taxon>Koleobacteraceae</taxon>
        <taxon>Koleobacter</taxon>
    </lineage>
</organism>
<keyword evidence="2 5" id="KW-0808">Transferase</keyword>
<dbReference type="RefSeq" id="WP_206706571.1">
    <property type="nucleotide sequence ID" value="NZ_CP059066.1"/>
</dbReference>
<reference evidence="6" key="1">
    <citation type="submission" date="2020-07" db="EMBL/GenBank/DDBJ databases">
        <title>Koleobacter methoxysyntrophicus gen. nov., sp. nov., a novel anaerobic bacterium isolated from deep subsurface oil field and proposal of Koleobacterales ord. nov. in the phylum Firmicutes.</title>
        <authorList>
            <person name="Sakamoto S."/>
            <person name="Tamaki H."/>
        </authorList>
    </citation>
    <scope>NUCLEOTIDE SEQUENCE</scope>
    <source>
        <strain evidence="6">NRmbB1</strain>
    </source>
</reference>
<dbReference type="GO" id="GO:0016757">
    <property type="term" value="F:glycosyltransferase activity"/>
    <property type="evidence" value="ECO:0007669"/>
    <property type="project" value="UniProtKB-KW"/>
</dbReference>
<comment type="catalytic activity">
    <reaction evidence="1 5">
        <text>3'-dephospho-CoA + ATP = 2'-(5''-triphospho-alpha-D-ribosyl)-3'-dephospho-CoA + adenine</text>
        <dbReference type="Rhea" id="RHEA:15117"/>
        <dbReference type="ChEBI" id="CHEBI:16708"/>
        <dbReference type="ChEBI" id="CHEBI:30616"/>
        <dbReference type="ChEBI" id="CHEBI:57328"/>
        <dbReference type="ChEBI" id="CHEBI:61378"/>
        <dbReference type="EC" id="2.4.2.52"/>
    </reaction>
</comment>
<keyword evidence="6" id="KW-0328">Glycosyltransferase</keyword>
<name>A0A8A0RLT8_9FIRM</name>
<dbReference type="EC" id="2.4.2.52" evidence="5"/>
<keyword evidence="7" id="KW-1185">Reference proteome</keyword>
<dbReference type="KEGG" id="kme:H0A61_01572"/>
<dbReference type="Pfam" id="PF01874">
    <property type="entry name" value="CitG"/>
    <property type="match status" value="1"/>
</dbReference>
<dbReference type="PANTHER" id="PTHR30201">
    <property type="entry name" value="TRIPHOSPHORIBOSYL-DEPHOSPHO-COA SYNTHASE"/>
    <property type="match status" value="1"/>
</dbReference>
<evidence type="ECO:0000256" key="4">
    <source>
        <dbReference type="ARBA" id="ARBA00022840"/>
    </source>
</evidence>
<dbReference type="GO" id="GO:0005524">
    <property type="term" value="F:ATP binding"/>
    <property type="evidence" value="ECO:0007669"/>
    <property type="project" value="UniProtKB-KW"/>
</dbReference>
<evidence type="ECO:0000313" key="7">
    <source>
        <dbReference type="Proteomes" id="UP000662904"/>
    </source>
</evidence>
<evidence type="ECO:0000256" key="1">
    <source>
        <dbReference type="ARBA" id="ARBA00001210"/>
    </source>
</evidence>
<dbReference type="PANTHER" id="PTHR30201:SF2">
    <property type="entry name" value="2-(5''-TRIPHOSPHORIBOSYL)-3'-DEPHOSPHOCOENZYME-A SYNTHASE"/>
    <property type="match status" value="1"/>
</dbReference>
<sequence length="297" mass="32384">MYNSVAFKIAGTALRAMLYEVCAAPKPGLVDRESRGAHKDMDIFTFMNSSAAIFPTMYRCALTGLENPDIPPQEVFSRIREIGLQGEEDMFSATGGINTQKGLIFALGNICAAAGRLAGKGEDLTVKNITATVSLMVSGIVEEELKKLPDEKKGFSENKPLTAGQKLFLRYGVTGIRGEVEKGFPTVIKYGLPVFSGLLNEGVTLNDAMVNTLLHIMTASEDTNVLWRAGRQGISHMRKQAEKAIKLGGMKTREGLEAIRKMDREFIQKNISPGGSADLLAVTVMLYLISTIDIKRF</sequence>
<keyword evidence="4 5" id="KW-0067">ATP-binding</keyword>
<dbReference type="Proteomes" id="UP000662904">
    <property type="component" value="Chromosome"/>
</dbReference>
<evidence type="ECO:0000256" key="2">
    <source>
        <dbReference type="ARBA" id="ARBA00022679"/>
    </source>
</evidence>